<gene>
    <name evidence="3" type="ORF">F7725_010727</name>
</gene>
<feature type="compositionally biased region" description="Polar residues" evidence="1">
    <location>
        <begin position="88"/>
        <end position="97"/>
    </location>
</feature>
<dbReference type="Pfam" id="PF10545">
    <property type="entry name" value="MADF_DNA_bdg"/>
    <property type="match status" value="1"/>
</dbReference>
<feature type="region of interest" description="Disordered" evidence="1">
    <location>
        <begin position="83"/>
        <end position="103"/>
    </location>
</feature>
<reference evidence="3 4" key="1">
    <citation type="submission" date="2020-03" db="EMBL/GenBank/DDBJ databases">
        <title>Dissostichus mawsoni Genome sequencing and assembly.</title>
        <authorList>
            <person name="Park H."/>
        </authorList>
    </citation>
    <scope>NUCLEOTIDE SEQUENCE [LARGE SCALE GENOMIC DNA]</scope>
    <source>
        <strain evidence="3">DM0001</strain>
        <tissue evidence="3">Muscle</tissue>
    </source>
</reference>
<proteinExistence type="predicted"/>
<dbReference type="PROSITE" id="PS51029">
    <property type="entry name" value="MADF"/>
    <property type="match status" value="1"/>
</dbReference>
<dbReference type="AlphaFoldDB" id="A0A7J5XQU8"/>
<comment type="caution">
    <text evidence="3">The sequence shown here is derived from an EMBL/GenBank/DDBJ whole genome shotgun (WGS) entry which is preliminary data.</text>
</comment>
<dbReference type="Pfam" id="PF00078">
    <property type="entry name" value="RVT_1"/>
    <property type="match status" value="1"/>
</dbReference>
<feature type="region of interest" description="Disordered" evidence="1">
    <location>
        <begin position="178"/>
        <end position="197"/>
    </location>
</feature>
<name>A0A7J5XQU8_DISMA</name>
<accession>A0A7J5XQU8</accession>
<dbReference type="InterPro" id="IPR000477">
    <property type="entry name" value="RT_dom"/>
</dbReference>
<feature type="domain" description="MADF" evidence="2">
    <location>
        <begin position="1"/>
        <end position="83"/>
    </location>
</feature>
<sequence length="823" mass="94114">MDQAFQDKEKVNRTVKTGLWREIETQLGLSEKELKKKWDSLRTQYTRYTRYRRLAPSGSSGTQKTGRQQWILTKMQLLEPYTRRKDSTSNLTITQSNPCPPETVNPACTSTPVELECIHSEENLSAEPEKEQEWHTKLGTCRRGRTATLRKATYVENSCVEDLPVENDSYVEDLPVENAVPSPAQSDPSSKELQGHRRQCRRPKVFTYDRLGSPACYNIKAPPLHTNLKVPWTHTVPPYHFQQYYGYEGTLNSGRVYKQRLNVCDPSPTLAGDVRVDFEQYAQLLSDCEWTAFQRDERAYRGTLVTQLLQVKSNFAVTHGGAEKWCRLVTILTSAFFINGIFSATQRNSRPYGFQLLKYFARILKKFPLSADFPVDLTPDSLKPWIEMQLRFIRERIQPALRAAGTETQRQQRKVSRNKLAYLWQHRKSKAIDIILNNSCFPENPAHSNVYNHYKAKCQTVPRATPLATPPWYNFIDRIEPGYFPDTQDFTTEEVDAVLASLPNNKASGSDGVIYETLRATRPTSTQTLTHIFNACLINEKNEHVFCLKTGIDDFKHGSCKFYKVFLDFRDAFGTLSHEVMLKALEEIHLPQPFVNIVSNVICGQQLTEPIALKVGIKTGCPWSAVNFILALNQWMKWIYQCAPLHVKSPNPVQGYADDVQVSSRQEDVIINMLARTDEFLQWSGLEVKQAKCAVLHECRSGGNRWYKAKNDKPPPFLFNIHGEWGEQVEELTTEFLHRLHLIDLSPLPVLMKFQAVREVALAKIQHLFANVHIPLKALREMTNKMCSWSESGWASTHTPHGASSFSYVERGGWESPMLSGPT</sequence>
<evidence type="ECO:0000313" key="3">
    <source>
        <dbReference type="EMBL" id="KAF3838959.1"/>
    </source>
</evidence>
<protein>
    <recommendedName>
        <fullName evidence="2">MADF domain-containing protein</fullName>
    </recommendedName>
</protein>
<evidence type="ECO:0000259" key="2">
    <source>
        <dbReference type="PROSITE" id="PS51029"/>
    </source>
</evidence>
<organism evidence="3 4">
    <name type="scientific">Dissostichus mawsoni</name>
    <name type="common">Antarctic cod</name>
    <dbReference type="NCBI Taxonomy" id="36200"/>
    <lineage>
        <taxon>Eukaryota</taxon>
        <taxon>Metazoa</taxon>
        <taxon>Chordata</taxon>
        <taxon>Craniata</taxon>
        <taxon>Vertebrata</taxon>
        <taxon>Euteleostomi</taxon>
        <taxon>Actinopterygii</taxon>
        <taxon>Neopterygii</taxon>
        <taxon>Teleostei</taxon>
        <taxon>Neoteleostei</taxon>
        <taxon>Acanthomorphata</taxon>
        <taxon>Eupercaria</taxon>
        <taxon>Perciformes</taxon>
        <taxon>Notothenioidei</taxon>
        <taxon>Nototheniidae</taxon>
        <taxon>Dissostichus</taxon>
    </lineage>
</organism>
<dbReference type="InterPro" id="IPR006578">
    <property type="entry name" value="MADF-dom"/>
</dbReference>
<dbReference type="EMBL" id="JAAKFY010000022">
    <property type="protein sequence ID" value="KAF3838959.1"/>
    <property type="molecule type" value="Genomic_DNA"/>
</dbReference>
<keyword evidence="4" id="KW-1185">Reference proteome</keyword>
<dbReference type="PANTHER" id="PTHR19446">
    <property type="entry name" value="REVERSE TRANSCRIPTASES"/>
    <property type="match status" value="1"/>
</dbReference>
<evidence type="ECO:0000313" key="4">
    <source>
        <dbReference type="Proteomes" id="UP000518266"/>
    </source>
</evidence>
<dbReference type="OrthoDB" id="8961254at2759"/>
<evidence type="ECO:0000256" key="1">
    <source>
        <dbReference type="SAM" id="MobiDB-lite"/>
    </source>
</evidence>
<dbReference type="Proteomes" id="UP000518266">
    <property type="component" value="Unassembled WGS sequence"/>
</dbReference>